<dbReference type="SUPFAM" id="SSF52218">
    <property type="entry name" value="Flavoproteins"/>
    <property type="match status" value="1"/>
</dbReference>
<name>A0ABQ2AWY5_9MICC</name>
<dbReference type="InterPro" id="IPR029039">
    <property type="entry name" value="Flavoprotein-like_sf"/>
</dbReference>
<reference evidence="3" key="1">
    <citation type="journal article" date="2019" name="Int. J. Syst. Evol. Microbiol.">
        <title>The Global Catalogue of Microorganisms (GCM) 10K type strain sequencing project: providing services to taxonomists for standard genome sequencing and annotation.</title>
        <authorList>
            <consortium name="The Broad Institute Genomics Platform"/>
            <consortium name="The Broad Institute Genome Sequencing Center for Infectious Disease"/>
            <person name="Wu L."/>
            <person name="Ma J."/>
        </authorList>
    </citation>
    <scope>NUCLEOTIDE SEQUENCE [LARGE SCALE GENOMIC DNA]</scope>
    <source>
        <strain evidence="3">CGMCC 1.12778</strain>
    </source>
</reference>
<comment type="caution">
    <text evidence="2">The sequence shown here is derived from an EMBL/GenBank/DDBJ whole genome shotgun (WGS) entry which is preliminary data.</text>
</comment>
<proteinExistence type="predicted"/>
<feature type="domain" description="NADPH-dependent FMN reductase-like" evidence="1">
    <location>
        <begin position="5"/>
        <end position="123"/>
    </location>
</feature>
<protein>
    <submittedName>
        <fullName evidence="2">FMN reductase</fullName>
    </submittedName>
</protein>
<organism evidence="2 3">
    <name type="scientific">Arthrobacter liuii</name>
    <dbReference type="NCBI Taxonomy" id="1476996"/>
    <lineage>
        <taxon>Bacteria</taxon>
        <taxon>Bacillati</taxon>
        <taxon>Actinomycetota</taxon>
        <taxon>Actinomycetes</taxon>
        <taxon>Micrococcales</taxon>
        <taxon>Micrococcaceae</taxon>
        <taxon>Arthrobacter</taxon>
    </lineage>
</organism>
<evidence type="ECO:0000313" key="2">
    <source>
        <dbReference type="EMBL" id="GGI00566.1"/>
    </source>
</evidence>
<dbReference type="Gene3D" id="3.40.50.360">
    <property type="match status" value="1"/>
</dbReference>
<keyword evidence="3" id="KW-1185">Reference proteome</keyword>
<evidence type="ECO:0000313" key="3">
    <source>
        <dbReference type="Proteomes" id="UP000643279"/>
    </source>
</evidence>
<gene>
    <name evidence="2" type="ORF">GCM10007170_38000</name>
</gene>
<evidence type="ECO:0000259" key="1">
    <source>
        <dbReference type="Pfam" id="PF03358"/>
    </source>
</evidence>
<dbReference type="InterPro" id="IPR005025">
    <property type="entry name" value="FMN_Rdtase-like_dom"/>
</dbReference>
<dbReference type="PANTHER" id="PTHR30543">
    <property type="entry name" value="CHROMATE REDUCTASE"/>
    <property type="match status" value="1"/>
</dbReference>
<sequence length="178" mass="19230">MIHLAPEELEFTEITIKDLPLYSYDYDADFPPEGRALKEAIEAADGILFVSPEYNRSIPGALKNAIDWGSRPWGTNSFARKPTGIIGASPGSIGTAVMQSSMRSVLSFLDAPQLNAPEAYITYKAEVFGDDGEVKDGSTAKFLGHYMDEYAAFVARVLAANAPGHIGDLEPDAAKLSR</sequence>
<dbReference type="InterPro" id="IPR050712">
    <property type="entry name" value="NAD(P)H-dep_reductase"/>
</dbReference>
<dbReference type="Proteomes" id="UP000643279">
    <property type="component" value="Unassembled WGS sequence"/>
</dbReference>
<dbReference type="Pfam" id="PF03358">
    <property type="entry name" value="FMN_red"/>
    <property type="match status" value="1"/>
</dbReference>
<dbReference type="PANTHER" id="PTHR30543:SF21">
    <property type="entry name" value="NAD(P)H-DEPENDENT FMN REDUCTASE LOT6"/>
    <property type="match status" value="1"/>
</dbReference>
<dbReference type="EMBL" id="BMFW01000027">
    <property type="protein sequence ID" value="GGI00566.1"/>
    <property type="molecule type" value="Genomic_DNA"/>
</dbReference>
<accession>A0ABQ2AWY5</accession>